<accession>A0ABT1QV52</accession>
<keyword evidence="2" id="KW-1185">Reference proteome</keyword>
<name>A0ABT1QV52_9GAMM</name>
<proteinExistence type="predicted"/>
<gene>
    <name evidence="1" type="ORF">NM961_15720</name>
</gene>
<dbReference type="Proteomes" id="UP001165498">
    <property type="component" value="Unassembled WGS sequence"/>
</dbReference>
<dbReference type="RefSeq" id="WP_255915361.1">
    <property type="nucleotide sequence ID" value="NZ_JANFQO010000015.1"/>
</dbReference>
<protein>
    <submittedName>
        <fullName evidence="1">Uncharacterized protein</fullName>
    </submittedName>
</protein>
<dbReference type="EMBL" id="JANFQO010000015">
    <property type="protein sequence ID" value="MCQ4166169.1"/>
    <property type="molecule type" value="Genomic_DNA"/>
</dbReference>
<comment type="caution">
    <text evidence="1">The sequence shown here is derived from an EMBL/GenBank/DDBJ whole genome shotgun (WGS) entry which is preliminary data.</text>
</comment>
<evidence type="ECO:0000313" key="2">
    <source>
        <dbReference type="Proteomes" id="UP001165498"/>
    </source>
</evidence>
<organism evidence="1 2">
    <name type="scientific">Tahibacter harae</name>
    <dbReference type="NCBI Taxonomy" id="2963937"/>
    <lineage>
        <taxon>Bacteria</taxon>
        <taxon>Pseudomonadati</taxon>
        <taxon>Pseudomonadota</taxon>
        <taxon>Gammaproteobacteria</taxon>
        <taxon>Lysobacterales</taxon>
        <taxon>Rhodanobacteraceae</taxon>
        <taxon>Tahibacter</taxon>
    </lineage>
</organism>
<reference evidence="1" key="1">
    <citation type="submission" date="2022-07" db="EMBL/GenBank/DDBJ databases">
        <title>Tahibacter sp., a new gammaproteobacterium isolated from the silt sample collected at pig farm.</title>
        <authorList>
            <person name="Chen H."/>
        </authorList>
    </citation>
    <scope>NUCLEOTIDE SEQUENCE</scope>
    <source>
        <strain evidence="1">P2K</strain>
    </source>
</reference>
<evidence type="ECO:0000313" key="1">
    <source>
        <dbReference type="EMBL" id="MCQ4166169.1"/>
    </source>
</evidence>
<sequence length="136" mass="15033">MIWFDLMPERRLADDEIHRALADMIGCAYHEVGVINDIADLRDLPATCLVVRQSCGDYGQQLSIYLNDSVGAQVRTASIVDAAAYLARIFGTDVLISDDKTANPYRMLRISGDGRQENVAVDSQVFDEQGVIRIIG</sequence>